<keyword evidence="1" id="KW-0732">Signal</keyword>
<accession>A0A5R8WNN4</accession>
<dbReference type="EMBL" id="VAJM01000008">
    <property type="protein sequence ID" value="TLM91043.1"/>
    <property type="molecule type" value="Genomic_DNA"/>
</dbReference>
<feature type="signal peptide" evidence="1">
    <location>
        <begin position="1"/>
        <end position="27"/>
    </location>
</feature>
<name>A0A5R8WNN4_9BACT</name>
<gene>
    <name evidence="2" type="ORF">FDY95_15695</name>
</gene>
<dbReference type="SUPFAM" id="SSF63829">
    <property type="entry name" value="Calcium-dependent phosphotriesterase"/>
    <property type="match status" value="1"/>
</dbReference>
<dbReference type="OrthoDB" id="1491125at2"/>
<comment type="caution">
    <text evidence="2">The sequence shown here is derived from an EMBL/GenBank/DDBJ whole genome shotgun (WGS) entry which is preliminary data.</text>
</comment>
<dbReference type="Proteomes" id="UP000305517">
    <property type="component" value="Unassembled WGS sequence"/>
</dbReference>
<dbReference type="PANTHER" id="PTHR35580:SF1">
    <property type="entry name" value="PHYTASE-LIKE DOMAIN-CONTAINING PROTEIN"/>
    <property type="match status" value="1"/>
</dbReference>
<dbReference type="Pfam" id="PF13585">
    <property type="entry name" value="CHU_C"/>
    <property type="match status" value="1"/>
</dbReference>
<protein>
    <recommendedName>
        <fullName evidence="4">T9SS type B sorting domain-containing protein</fullName>
    </recommendedName>
</protein>
<dbReference type="PANTHER" id="PTHR35580">
    <property type="entry name" value="CELL SURFACE GLYCOPROTEIN (S-LAYER PROTEIN)-LIKE PROTEIN"/>
    <property type="match status" value="1"/>
</dbReference>
<evidence type="ECO:0008006" key="4">
    <source>
        <dbReference type="Google" id="ProtNLM"/>
    </source>
</evidence>
<dbReference type="RefSeq" id="WP_138079147.1">
    <property type="nucleotide sequence ID" value="NZ_VAJM01000008.1"/>
</dbReference>
<evidence type="ECO:0000313" key="2">
    <source>
        <dbReference type="EMBL" id="TLM91043.1"/>
    </source>
</evidence>
<keyword evidence="3" id="KW-1185">Reference proteome</keyword>
<dbReference type="InterPro" id="IPR052918">
    <property type="entry name" value="Motility_Chemotaxis_Reg"/>
</dbReference>
<organism evidence="2 3">
    <name type="scientific">Hymenobacter jeollabukensis</name>
    <dbReference type="NCBI Taxonomy" id="2025313"/>
    <lineage>
        <taxon>Bacteria</taxon>
        <taxon>Pseudomonadati</taxon>
        <taxon>Bacteroidota</taxon>
        <taxon>Cytophagia</taxon>
        <taxon>Cytophagales</taxon>
        <taxon>Hymenobacteraceae</taxon>
        <taxon>Hymenobacter</taxon>
    </lineage>
</organism>
<sequence length="919" mass="96024">MRRFLPSRFRWCWLLVLSLLSARPLLAQNPSNEFDMARRVLAPGGSNGRPFHYGLAVDAWGNAYVCGTYGGEVFFDGASSGVGRADAYLAKIGPTGTPRWIKYLRTGGTFAGNAASLAVDAAGTVYLAGSYSAAPFQLSNTISLPNAGRQDVFVAHFDSAGNVLAAARAGGPADDAATRLALDAEGNVYVTGQFGASVAFGSTTLSSIGDQDNFVARLDPNGAWHWAQRIGSPALDYASALAVNEQGQVFASGGFNAAVTQLGPFTAPATSHYLVRLSAATGAFQRAYSLGNGTLLNSSRASVGDLATDAAGNCYVGGSVLGSVTLGTSTLVNPATNISLDDAFVAKLDTAGQWQWARVVATGMLGEYCTGLKVDRRGNIYLGGQFRSYTAQFGPFVLTSVQSFDLFVGKLNAAGQWQWVVKGQGSSTDYCAGLALGPYATPYIGGDYFSTSLLLEPHLLPGDPNQVASTYVARMLPNDLRITGDSVICTSGGSVQLTARTFAPNSGISYQWSTGATTASINVTQPGTYSVTAWLRTGTRLTEQFRVRSVPAPTVQISGATTPLCPGTPRQLTAVAPGAGAFRWSTGATTASITVTQPGTYSVTASFSATCTATAQTTLTGNALTISGRQQLCPGQSATLTAAASGSAVTGYRWNTGATTAALRVSQGGTYTVTATFADGCQLTRTHVVGPPVARVASVSGDTLLCPGTTLQLTALNPDALTYTWTTGETTPDIRIGRPGLYSVLLTYAGGCTSRDSLLVQAAPLAPAFSLGPDTTLCLEQPLVLRAPALSGPGLGYRWADGSTAPTLTVTEPGTYALTVTSLCDTRTVSRRVRYQSCLLLPNVITPNGDGRNDRFVVPGLTKGAWELSIFNRWGREVYRTVDYRHDWGAGVAPGVYFYLLRQGSVSYKGQLEVAPGGD</sequence>
<dbReference type="SUPFAM" id="SSF49299">
    <property type="entry name" value="PKD domain"/>
    <property type="match status" value="1"/>
</dbReference>
<dbReference type="InterPro" id="IPR035986">
    <property type="entry name" value="PKD_dom_sf"/>
</dbReference>
<evidence type="ECO:0000256" key="1">
    <source>
        <dbReference type="SAM" id="SignalP"/>
    </source>
</evidence>
<dbReference type="AlphaFoldDB" id="A0A5R8WNN4"/>
<feature type="chain" id="PRO_5024405177" description="T9SS type B sorting domain-containing protein" evidence="1">
    <location>
        <begin position="28"/>
        <end position="919"/>
    </location>
</feature>
<evidence type="ECO:0000313" key="3">
    <source>
        <dbReference type="Proteomes" id="UP000305517"/>
    </source>
</evidence>
<reference evidence="2 3" key="1">
    <citation type="submission" date="2019-05" db="EMBL/GenBank/DDBJ databases">
        <title>Hymenobacter edaphi sp. nov., isolated from abandoned arsenic-contaminated farmland soil.</title>
        <authorList>
            <person name="Nie L."/>
        </authorList>
    </citation>
    <scope>NUCLEOTIDE SEQUENCE [LARGE SCALE GENOMIC DNA]</scope>
    <source>
        <strain evidence="2 3">1-3-3-8</strain>
    </source>
</reference>
<proteinExistence type="predicted"/>